<sequence>MTFLDASLALAALVLAAVLVVAVVARRRTRANLGAPVVARRVTRSVVPIVAVAVAMVAVLLARAEPLPLVVVLLAAALYFAAPSPDARVLGRDGIQRGWRSVRFEDLVEWRLTGDDLRVLLDGEWEAVPAPAADHAQLRQVLEQRAPGRESRFAH</sequence>
<reference evidence="2 3" key="1">
    <citation type="submission" date="2019-02" db="EMBL/GenBank/DDBJ databases">
        <title>Deep-cultivation of Planctomycetes and their phenomic and genomic characterization uncovers novel biology.</title>
        <authorList>
            <person name="Wiegand S."/>
            <person name="Jogler M."/>
            <person name="Boedeker C."/>
            <person name="Pinto D."/>
            <person name="Vollmers J."/>
            <person name="Rivas-Marin E."/>
            <person name="Kohn T."/>
            <person name="Peeters S.H."/>
            <person name="Heuer A."/>
            <person name="Rast P."/>
            <person name="Oberbeckmann S."/>
            <person name="Bunk B."/>
            <person name="Jeske O."/>
            <person name="Meyerdierks A."/>
            <person name="Storesund J.E."/>
            <person name="Kallscheuer N."/>
            <person name="Luecker S."/>
            <person name="Lage O.M."/>
            <person name="Pohl T."/>
            <person name="Merkel B.J."/>
            <person name="Hornburger P."/>
            <person name="Mueller R.-W."/>
            <person name="Bruemmer F."/>
            <person name="Labrenz M."/>
            <person name="Spormann A.M."/>
            <person name="Op den Camp H."/>
            <person name="Overmann J."/>
            <person name="Amann R."/>
            <person name="Jetten M.S.M."/>
            <person name="Mascher T."/>
            <person name="Medema M.H."/>
            <person name="Devos D.P."/>
            <person name="Kaster A.-K."/>
            <person name="Ovreas L."/>
            <person name="Rohde M."/>
            <person name="Galperin M.Y."/>
            <person name="Jogler C."/>
        </authorList>
    </citation>
    <scope>NUCLEOTIDE SEQUENCE [LARGE SCALE GENOMIC DNA]</scope>
    <source>
        <strain evidence="2 3">Pla163</strain>
    </source>
</reference>
<evidence type="ECO:0000313" key="3">
    <source>
        <dbReference type="Proteomes" id="UP000319342"/>
    </source>
</evidence>
<name>A0A518D2A0_9BACT</name>
<feature type="transmembrane region" description="Helical" evidence="1">
    <location>
        <begin position="46"/>
        <end position="64"/>
    </location>
</feature>
<keyword evidence="1" id="KW-0472">Membrane</keyword>
<dbReference type="EMBL" id="CP036290">
    <property type="protein sequence ID" value="QDU85579.1"/>
    <property type="molecule type" value="Genomic_DNA"/>
</dbReference>
<evidence type="ECO:0008006" key="4">
    <source>
        <dbReference type="Google" id="ProtNLM"/>
    </source>
</evidence>
<evidence type="ECO:0000313" key="2">
    <source>
        <dbReference type="EMBL" id="QDU85579.1"/>
    </source>
</evidence>
<accession>A0A518D2A0</accession>
<dbReference type="AlphaFoldDB" id="A0A518D2A0"/>
<keyword evidence="1" id="KW-0812">Transmembrane</keyword>
<evidence type="ECO:0000256" key="1">
    <source>
        <dbReference type="SAM" id="Phobius"/>
    </source>
</evidence>
<keyword evidence="1" id="KW-1133">Transmembrane helix</keyword>
<organism evidence="2 3">
    <name type="scientific">Rohdeia mirabilis</name>
    <dbReference type="NCBI Taxonomy" id="2528008"/>
    <lineage>
        <taxon>Bacteria</taxon>
        <taxon>Pseudomonadati</taxon>
        <taxon>Planctomycetota</taxon>
        <taxon>Planctomycetia</taxon>
        <taxon>Planctomycetia incertae sedis</taxon>
        <taxon>Rohdeia</taxon>
    </lineage>
</organism>
<feature type="transmembrane region" description="Helical" evidence="1">
    <location>
        <begin position="70"/>
        <end position="90"/>
    </location>
</feature>
<gene>
    <name evidence="2" type="ORF">Pla163_27110</name>
</gene>
<feature type="transmembrane region" description="Helical" evidence="1">
    <location>
        <begin position="6"/>
        <end position="25"/>
    </location>
</feature>
<keyword evidence="3" id="KW-1185">Reference proteome</keyword>
<dbReference type="RefSeq" id="WP_419185922.1">
    <property type="nucleotide sequence ID" value="NZ_CP036290.1"/>
</dbReference>
<proteinExistence type="predicted"/>
<dbReference type="Proteomes" id="UP000319342">
    <property type="component" value="Chromosome"/>
</dbReference>
<protein>
    <recommendedName>
        <fullName evidence="4">DUF5673 domain-containing protein</fullName>
    </recommendedName>
</protein>